<reference evidence="1" key="1">
    <citation type="submission" date="2022-01" db="EMBL/GenBank/DDBJ databases">
        <authorList>
            <person name="King R."/>
        </authorList>
    </citation>
    <scope>NUCLEOTIDE SEQUENCE</scope>
</reference>
<organism evidence="1 2">
    <name type="scientific">Diabrotica balteata</name>
    <name type="common">Banded cucumber beetle</name>
    <dbReference type="NCBI Taxonomy" id="107213"/>
    <lineage>
        <taxon>Eukaryota</taxon>
        <taxon>Metazoa</taxon>
        <taxon>Ecdysozoa</taxon>
        <taxon>Arthropoda</taxon>
        <taxon>Hexapoda</taxon>
        <taxon>Insecta</taxon>
        <taxon>Pterygota</taxon>
        <taxon>Neoptera</taxon>
        <taxon>Endopterygota</taxon>
        <taxon>Coleoptera</taxon>
        <taxon>Polyphaga</taxon>
        <taxon>Cucujiformia</taxon>
        <taxon>Chrysomeloidea</taxon>
        <taxon>Chrysomelidae</taxon>
        <taxon>Galerucinae</taxon>
        <taxon>Diabroticina</taxon>
        <taxon>Diabroticites</taxon>
        <taxon>Diabrotica</taxon>
    </lineage>
</organism>
<proteinExistence type="predicted"/>
<name>A0A9N9SX50_DIABA</name>
<evidence type="ECO:0000313" key="2">
    <source>
        <dbReference type="Proteomes" id="UP001153709"/>
    </source>
</evidence>
<dbReference type="SUPFAM" id="SSF47565">
    <property type="entry name" value="Insect pheromone/odorant-binding proteins"/>
    <property type="match status" value="1"/>
</dbReference>
<keyword evidence="2" id="KW-1185">Reference proteome</keyword>
<dbReference type="OrthoDB" id="6736480at2759"/>
<accession>A0A9N9SX50</accession>
<dbReference type="CDD" id="cd23992">
    <property type="entry name" value="PBP_GOBP"/>
    <property type="match status" value="1"/>
</dbReference>
<protein>
    <submittedName>
        <fullName evidence="1">Uncharacterized protein</fullName>
    </submittedName>
</protein>
<dbReference type="EMBL" id="OU898279">
    <property type="protein sequence ID" value="CAG9834042.1"/>
    <property type="molecule type" value="Genomic_DNA"/>
</dbReference>
<gene>
    <name evidence="1" type="ORF">DIABBA_LOCUS7393</name>
</gene>
<dbReference type="InterPro" id="IPR006170">
    <property type="entry name" value="PBP/GOBP"/>
</dbReference>
<dbReference type="Pfam" id="PF01395">
    <property type="entry name" value="PBP_GOBP"/>
    <property type="match status" value="1"/>
</dbReference>
<dbReference type="Proteomes" id="UP001153709">
    <property type="component" value="Chromosome 4"/>
</dbReference>
<dbReference type="PANTHER" id="PTHR47027:SF25">
    <property type="entry name" value="REVERSE TRANSCRIPTASE DOMAIN-CONTAINING PROTEIN"/>
    <property type="match status" value="1"/>
</dbReference>
<dbReference type="GO" id="GO:0005549">
    <property type="term" value="F:odorant binding"/>
    <property type="evidence" value="ECO:0007669"/>
    <property type="project" value="InterPro"/>
</dbReference>
<dbReference type="InterPro" id="IPR036728">
    <property type="entry name" value="PBP_GOBP_sf"/>
</dbReference>
<evidence type="ECO:0000313" key="1">
    <source>
        <dbReference type="EMBL" id="CAG9834042.1"/>
    </source>
</evidence>
<dbReference type="Gene3D" id="1.10.238.20">
    <property type="entry name" value="Pheromone/general odorant binding protein domain"/>
    <property type="match status" value="1"/>
</dbReference>
<dbReference type="PANTHER" id="PTHR47027">
    <property type="entry name" value="REVERSE TRANSCRIPTASE DOMAIN-CONTAINING PROTEIN"/>
    <property type="match status" value="1"/>
</dbReference>
<dbReference type="SMART" id="SM00708">
    <property type="entry name" value="PhBP"/>
    <property type="match status" value="1"/>
</dbReference>
<dbReference type="AlphaFoldDB" id="A0A9N9SX50"/>
<sequence>MTKTTFMKMKSLLCNNHLSLELRQRMVKCYVWSVLLYSAEVWTLKVSIINKIEALEMFIHRRMLKILWTARKTNEEVLRSVNKDRKLLKTVKHRKMSYLGHIVRGNRYKIVQLILKGKIEGRRGVERKQVSWLNNIREWTQIPNAGQLFHIAEDREAFAMASNMPEEEIEKMKKFHEECKEQTGVDSDEVKKAIKEGTPTDAIKEHTLCFVQKTGLIGDDNKIDMDLAKSHFESLFPELADDIMANCISDEEVTKDSVYNMAKCIVGKIGH</sequence>